<dbReference type="InterPro" id="IPR015422">
    <property type="entry name" value="PyrdxlP-dep_Trfase_small"/>
</dbReference>
<feature type="region of interest" description="Disordered" evidence="1">
    <location>
        <begin position="544"/>
        <end position="610"/>
    </location>
</feature>
<organism evidence="2 3">
    <name type="scientific">Vanrija albida</name>
    <dbReference type="NCBI Taxonomy" id="181172"/>
    <lineage>
        <taxon>Eukaryota</taxon>
        <taxon>Fungi</taxon>
        <taxon>Dikarya</taxon>
        <taxon>Basidiomycota</taxon>
        <taxon>Agaricomycotina</taxon>
        <taxon>Tremellomycetes</taxon>
        <taxon>Trichosporonales</taxon>
        <taxon>Trichosporonaceae</taxon>
        <taxon>Vanrija</taxon>
    </lineage>
</organism>
<dbReference type="PANTHER" id="PTHR43686:SF1">
    <property type="entry name" value="AMINOTRAN_5 DOMAIN-CONTAINING PROTEIN"/>
    <property type="match status" value="1"/>
</dbReference>
<dbReference type="PANTHER" id="PTHR43686">
    <property type="entry name" value="SULFURTRANSFERASE-RELATED"/>
    <property type="match status" value="1"/>
</dbReference>
<feature type="compositionally biased region" description="Basic residues" evidence="1">
    <location>
        <begin position="598"/>
        <end position="610"/>
    </location>
</feature>
<accession>A0ABR3Q3I3</accession>
<keyword evidence="3" id="KW-1185">Reference proteome</keyword>
<evidence type="ECO:0000313" key="2">
    <source>
        <dbReference type="EMBL" id="KAL1409286.1"/>
    </source>
</evidence>
<name>A0ABR3Q3I3_9TREE</name>
<gene>
    <name evidence="2" type="ORF">Q8F55_006119</name>
</gene>
<dbReference type="Gene3D" id="3.90.1150.10">
    <property type="entry name" value="Aspartate Aminotransferase, domain 1"/>
    <property type="match status" value="1"/>
</dbReference>
<comment type="caution">
    <text evidence="2">The sequence shown here is derived from an EMBL/GenBank/DDBJ whole genome shotgun (WGS) entry which is preliminary data.</text>
</comment>
<protein>
    <recommendedName>
        <fullName evidence="4">Aminotransferase class I/classII domain-containing protein</fullName>
    </recommendedName>
</protein>
<sequence>MSSRQQLRDDPPNFLAIHDDYIGAGRAVMTPFFKRQEVHACYVDHSRGRHSSEKEMLLSQMPQEVIRAKLMYEVKKLLPGSDTGYATVLAKNPVGAVCKLIDIFGLSCNEAAQAPTYKRTSKRQQRPLVLLGAVDDYLSSRTWQSSSTAEVSLVPTDYRHNIDCKALETILKTSRKKGRLVVGYLPTACHITGRQSEVARITNLFLQHSAYIFWDYSVGGPHGPIRLGQHHGIVLSPSLYPGGGDASTILVLRSDIGMRNAFIAARSADSTLTNDLRCYHAISNHYQFDQNSIWDRESLFRERAITTWSSRCSNLRVLGEENGGSKLPVVSFNIRHGQSFLHHEYVRELLYDAYGIQAHSVRASTDYHYDLLKLDESTRQLARDNTLQHFAPGYVSVSFSYTMTEAEFMFIVEAVCEISDRGWVLLPMYLFEVVNGKWVHRFRTMQPDGIKPLTNTDGNPSFRTCESDARLLIQTRDYKPSDYEERTFKRLGDKLAPFVLPKKSVWTGPPTPRRRVHPKPSLLAKSSLATITEPDVQSSLATIAEPDVQPSPKPDAQTRPKLGLLKTTPTVHETQAMASNTSSPMSAQSDTSTLPKPAKLKAKWRAKLRL</sequence>
<dbReference type="RefSeq" id="XP_069209230.1">
    <property type="nucleotide sequence ID" value="XM_069354588.1"/>
</dbReference>
<reference evidence="2 3" key="1">
    <citation type="submission" date="2023-08" db="EMBL/GenBank/DDBJ databases">
        <title>Annotated Genome Sequence of Vanrija albida AlHP1.</title>
        <authorList>
            <person name="Herzog R."/>
        </authorList>
    </citation>
    <scope>NUCLEOTIDE SEQUENCE [LARGE SCALE GENOMIC DNA]</scope>
    <source>
        <strain evidence="2 3">AlHP1</strain>
    </source>
</reference>
<dbReference type="Gene3D" id="3.40.640.10">
    <property type="entry name" value="Type I PLP-dependent aspartate aminotransferase-like (Major domain)"/>
    <property type="match status" value="1"/>
</dbReference>
<dbReference type="InterPro" id="IPR015421">
    <property type="entry name" value="PyrdxlP-dep_Trfase_major"/>
</dbReference>
<evidence type="ECO:0000313" key="3">
    <source>
        <dbReference type="Proteomes" id="UP001565368"/>
    </source>
</evidence>
<feature type="compositionally biased region" description="Polar residues" evidence="1">
    <location>
        <begin position="567"/>
        <end position="593"/>
    </location>
</feature>
<dbReference type="SUPFAM" id="SSF53383">
    <property type="entry name" value="PLP-dependent transferases"/>
    <property type="match status" value="1"/>
</dbReference>
<dbReference type="GeneID" id="95987162"/>
<proteinExistence type="predicted"/>
<evidence type="ECO:0000256" key="1">
    <source>
        <dbReference type="SAM" id="MobiDB-lite"/>
    </source>
</evidence>
<dbReference type="InterPro" id="IPR015424">
    <property type="entry name" value="PyrdxlP-dep_Trfase"/>
</dbReference>
<evidence type="ECO:0008006" key="4">
    <source>
        <dbReference type="Google" id="ProtNLM"/>
    </source>
</evidence>
<dbReference type="Proteomes" id="UP001565368">
    <property type="component" value="Unassembled WGS sequence"/>
</dbReference>
<dbReference type="EMBL" id="JBBXJM010000004">
    <property type="protein sequence ID" value="KAL1409286.1"/>
    <property type="molecule type" value="Genomic_DNA"/>
</dbReference>